<dbReference type="GO" id="GO:0005267">
    <property type="term" value="F:potassium channel activity"/>
    <property type="evidence" value="ECO:0007669"/>
    <property type="project" value="UniProtKB-KW"/>
</dbReference>
<dbReference type="Proteomes" id="UP000007798">
    <property type="component" value="Unassembled WGS sequence"/>
</dbReference>
<evidence type="ECO:0000256" key="7">
    <source>
        <dbReference type="ARBA" id="ARBA00022958"/>
    </source>
</evidence>
<dbReference type="GO" id="GO:0012505">
    <property type="term" value="C:endomembrane system"/>
    <property type="evidence" value="ECO:0007669"/>
    <property type="project" value="UniProtKB-SubCell"/>
</dbReference>
<keyword evidence="8" id="KW-1133">Transmembrane helix</keyword>
<evidence type="ECO:0000256" key="3">
    <source>
        <dbReference type="ARBA" id="ARBA00022448"/>
    </source>
</evidence>
<keyword evidence="11" id="KW-0407">Ion channel</keyword>
<keyword evidence="3" id="KW-0813">Transport</keyword>
<dbReference type="GO" id="GO:0016020">
    <property type="term" value="C:membrane"/>
    <property type="evidence" value="ECO:0007669"/>
    <property type="project" value="InterPro"/>
</dbReference>
<dbReference type="AlphaFoldDB" id="B4MN51"/>
<keyword evidence="13" id="KW-1185">Reference proteome</keyword>
<keyword evidence="7" id="KW-0630">Potassium</keyword>
<evidence type="ECO:0000256" key="10">
    <source>
        <dbReference type="ARBA" id="ARBA00023136"/>
    </source>
</evidence>
<keyword evidence="5" id="KW-0812">Transmembrane</keyword>
<dbReference type="eggNOG" id="KOG3944">
    <property type="taxonomic scope" value="Eukaryota"/>
</dbReference>
<dbReference type="InParanoid" id="B4MN51"/>
<name>B4MN51_DROWI</name>
<dbReference type="Pfam" id="PF05197">
    <property type="entry name" value="TRIC"/>
    <property type="match status" value="1"/>
</dbReference>
<dbReference type="EMBL" id="CH963847">
    <property type="protein sequence ID" value="EDW73607.2"/>
    <property type="molecule type" value="Genomic_DNA"/>
</dbReference>
<keyword evidence="4" id="KW-0633">Potassium transport</keyword>
<evidence type="ECO:0000313" key="13">
    <source>
        <dbReference type="Proteomes" id="UP000007798"/>
    </source>
</evidence>
<reference evidence="12 13" key="1">
    <citation type="journal article" date="2007" name="Nature">
        <title>Evolution of genes and genomes on the Drosophila phylogeny.</title>
        <authorList>
            <consortium name="Drosophila 12 Genomes Consortium"/>
            <person name="Clark A.G."/>
            <person name="Eisen M.B."/>
            <person name="Smith D.R."/>
            <person name="Bergman C.M."/>
            <person name="Oliver B."/>
            <person name="Markow T.A."/>
            <person name="Kaufman T.C."/>
            <person name="Kellis M."/>
            <person name="Gelbart W."/>
            <person name="Iyer V.N."/>
            <person name="Pollard D.A."/>
            <person name="Sackton T.B."/>
            <person name="Larracuente A.M."/>
            <person name="Singh N.D."/>
            <person name="Abad J.P."/>
            <person name="Abt D.N."/>
            <person name="Adryan B."/>
            <person name="Aguade M."/>
            <person name="Akashi H."/>
            <person name="Anderson W.W."/>
            <person name="Aquadro C.F."/>
            <person name="Ardell D.H."/>
            <person name="Arguello R."/>
            <person name="Artieri C.G."/>
            <person name="Barbash D.A."/>
            <person name="Barker D."/>
            <person name="Barsanti P."/>
            <person name="Batterham P."/>
            <person name="Batzoglou S."/>
            <person name="Begun D."/>
            <person name="Bhutkar A."/>
            <person name="Blanco E."/>
            <person name="Bosak S.A."/>
            <person name="Bradley R.K."/>
            <person name="Brand A.D."/>
            <person name="Brent M.R."/>
            <person name="Brooks A.N."/>
            <person name="Brown R.H."/>
            <person name="Butlin R.K."/>
            <person name="Caggese C."/>
            <person name="Calvi B.R."/>
            <person name="Bernardo de Carvalho A."/>
            <person name="Caspi A."/>
            <person name="Castrezana S."/>
            <person name="Celniker S.E."/>
            <person name="Chang J.L."/>
            <person name="Chapple C."/>
            <person name="Chatterji S."/>
            <person name="Chinwalla A."/>
            <person name="Civetta A."/>
            <person name="Clifton S.W."/>
            <person name="Comeron J.M."/>
            <person name="Costello J.C."/>
            <person name="Coyne J.A."/>
            <person name="Daub J."/>
            <person name="David R.G."/>
            <person name="Delcher A.L."/>
            <person name="Delehaunty K."/>
            <person name="Do C.B."/>
            <person name="Ebling H."/>
            <person name="Edwards K."/>
            <person name="Eickbush T."/>
            <person name="Evans J.D."/>
            <person name="Filipski A."/>
            <person name="Findeiss S."/>
            <person name="Freyhult E."/>
            <person name="Fulton L."/>
            <person name="Fulton R."/>
            <person name="Garcia A.C."/>
            <person name="Gardiner A."/>
            <person name="Garfield D.A."/>
            <person name="Garvin B.E."/>
            <person name="Gibson G."/>
            <person name="Gilbert D."/>
            <person name="Gnerre S."/>
            <person name="Godfrey J."/>
            <person name="Good R."/>
            <person name="Gotea V."/>
            <person name="Gravely B."/>
            <person name="Greenberg A.J."/>
            <person name="Griffiths-Jones S."/>
            <person name="Gross S."/>
            <person name="Guigo R."/>
            <person name="Gustafson E.A."/>
            <person name="Haerty W."/>
            <person name="Hahn M.W."/>
            <person name="Halligan D.L."/>
            <person name="Halpern A.L."/>
            <person name="Halter G.M."/>
            <person name="Han M.V."/>
            <person name="Heger A."/>
            <person name="Hillier L."/>
            <person name="Hinrichs A.S."/>
            <person name="Holmes I."/>
            <person name="Hoskins R.A."/>
            <person name="Hubisz M.J."/>
            <person name="Hultmark D."/>
            <person name="Huntley M.A."/>
            <person name="Jaffe D.B."/>
            <person name="Jagadeeshan S."/>
            <person name="Jeck W.R."/>
            <person name="Johnson J."/>
            <person name="Jones C.D."/>
            <person name="Jordan W.C."/>
            <person name="Karpen G.H."/>
            <person name="Kataoka E."/>
            <person name="Keightley P.D."/>
            <person name="Kheradpour P."/>
            <person name="Kirkness E.F."/>
            <person name="Koerich L.B."/>
            <person name="Kristiansen K."/>
            <person name="Kudrna D."/>
            <person name="Kulathinal R.J."/>
            <person name="Kumar S."/>
            <person name="Kwok R."/>
            <person name="Lander E."/>
            <person name="Langley C.H."/>
            <person name="Lapoint R."/>
            <person name="Lazzaro B.P."/>
            <person name="Lee S.J."/>
            <person name="Levesque L."/>
            <person name="Li R."/>
            <person name="Lin C.F."/>
            <person name="Lin M.F."/>
            <person name="Lindblad-Toh K."/>
            <person name="Llopart A."/>
            <person name="Long M."/>
            <person name="Low L."/>
            <person name="Lozovsky E."/>
            <person name="Lu J."/>
            <person name="Luo M."/>
            <person name="Machado C.A."/>
            <person name="Makalowski W."/>
            <person name="Marzo M."/>
            <person name="Matsuda M."/>
            <person name="Matzkin L."/>
            <person name="McAllister B."/>
            <person name="McBride C.S."/>
            <person name="McKernan B."/>
            <person name="McKernan K."/>
            <person name="Mendez-Lago M."/>
            <person name="Minx P."/>
            <person name="Mollenhauer M.U."/>
            <person name="Montooth K."/>
            <person name="Mount S.M."/>
            <person name="Mu X."/>
            <person name="Myers E."/>
            <person name="Negre B."/>
            <person name="Newfeld S."/>
            <person name="Nielsen R."/>
            <person name="Noor M.A."/>
            <person name="O'Grady P."/>
            <person name="Pachter L."/>
            <person name="Papaceit M."/>
            <person name="Parisi M.J."/>
            <person name="Parisi M."/>
            <person name="Parts L."/>
            <person name="Pedersen J.S."/>
            <person name="Pesole G."/>
            <person name="Phillippy A.M."/>
            <person name="Ponting C.P."/>
            <person name="Pop M."/>
            <person name="Porcelli D."/>
            <person name="Powell J.R."/>
            <person name="Prohaska S."/>
            <person name="Pruitt K."/>
            <person name="Puig M."/>
            <person name="Quesneville H."/>
            <person name="Ram K.R."/>
            <person name="Rand D."/>
            <person name="Rasmussen M.D."/>
            <person name="Reed L.K."/>
            <person name="Reenan R."/>
            <person name="Reily A."/>
            <person name="Remington K.A."/>
            <person name="Rieger T.T."/>
            <person name="Ritchie M.G."/>
            <person name="Robin C."/>
            <person name="Rogers Y.H."/>
            <person name="Rohde C."/>
            <person name="Rozas J."/>
            <person name="Rubenfield M.J."/>
            <person name="Ruiz A."/>
            <person name="Russo S."/>
            <person name="Salzberg S.L."/>
            <person name="Sanchez-Gracia A."/>
            <person name="Saranga D.J."/>
            <person name="Sato H."/>
            <person name="Schaeffer S.W."/>
            <person name="Schatz M.C."/>
            <person name="Schlenke T."/>
            <person name="Schwartz R."/>
            <person name="Segarra C."/>
            <person name="Singh R.S."/>
            <person name="Sirot L."/>
            <person name="Sirota M."/>
            <person name="Sisneros N.B."/>
            <person name="Smith C.D."/>
            <person name="Smith T.F."/>
            <person name="Spieth J."/>
            <person name="Stage D.E."/>
            <person name="Stark A."/>
            <person name="Stephan W."/>
            <person name="Strausberg R.L."/>
            <person name="Strempel S."/>
            <person name="Sturgill D."/>
            <person name="Sutton G."/>
            <person name="Sutton G.G."/>
            <person name="Tao W."/>
            <person name="Teichmann S."/>
            <person name="Tobari Y.N."/>
            <person name="Tomimura Y."/>
            <person name="Tsolas J.M."/>
            <person name="Valente V.L."/>
            <person name="Venter E."/>
            <person name="Venter J.C."/>
            <person name="Vicario S."/>
            <person name="Vieira F.G."/>
            <person name="Vilella A.J."/>
            <person name="Villasante A."/>
            <person name="Walenz B."/>
            <person name="Wang J."/>
            <person name="Wasserman M."/>
            <person name="Watts T."/>
            <person name="Wilson D."/>
            <person name="Wilson R.K."/>
            <person name="Wing R.A."/>
            <person name="Wolfner M.F."/>
            <person name="Wong A."/>
            <person name="Wong G.K."/>
            <person name="Wu C.I."/>
            <person name="Wu G."/>
            <person name="Yamamoto D."/>
            <person name="Yang H.P."/>
            <person name="Yang S.P."/>
            <person name="Yorke J.A."/>
            <person name="Yoshida K."/>
            <person name="Zdobnov E."/>
            <person name="Zhang P."/>
            <person name="Zhang Y."/>
            <person name="Zimin A.V."/>
            <person name="Baldwin J."/>
            <person name="Abdouelleil A."/>
            <person name="Abdulkadir J."/>
            <person name="Abebe A."/>
            <person name="Abera B."/>
            <person name="Abreu J."/>
            <person name="Acer S.C."/>
            <person name="Aftuck L."/>
            <person name="Alexander A."/>
            <person name="An P."/>
            <person name="Anderson E."/>
            <person name="Anderson S."/>
            <person name="Arachi H."/>
            <person name="Azer M."/>
            <person name="Bachantsang P."/>
            <person name="Barry A."/>
            <person name="Bayul T."/>
            <person name="Berlin A."/>
            <person name="Bessette D."/>
            <person name="Bloom T."/>
            <person name="Blye J."/>
            <person name="Boguslavskiy L."/>
            <person name="Bonnet C."/>
            <person name="Boukhgalter B."/>
            <person name="Bourzgui I."/>
            <person name="Brown A."/>
            <person name="Cahill P."/>
            <person name="Channer S."/>
            <person name="Cheshatsang Y."/>
            <person name="Chuda L."/>
            <person name="Citroen M."/>
            <person name="Collymore A."/>
            <person name="Cooke P."/>
            <person name="Costello M."/>
            <person name="D'Aco K."/>
            <person name="Daza R."/>
            <person name="De Haan G."/>
            <person name="DeGray S."/>
            <person name="DeMaso C."/>
            <person name="Dhargay N."/>
            <person name="Dooley K."/>
            <person name="Dooley E."/>
            <person name="Doricent M."/>
            <person name="Dorje P."/>
            <person name="Dorjee K."/>
            <person name="Dupes A."/>
            <person name="Elong R."/>
            <person name="Falk J."/>
            <person name="Farina A."/>
            <person name="Faro S."/>
            <person name="Ferguson D."/>
            <person name="Fisher S."/>
            <person name="Foley C.D."/>
            <person name="Franke A."/>
            <person name="Friedrich D."/>
            <person name="Gadbois L."/>
            <person name="Gearin G."/>
            <person name="Gearin C.R."/>
            <person name="Giannoukos G."/>
            <person name="Goode T."/>
            <person name="Graham J."/>
            <person name="Grandbois E."/>
            <person name="Grewal S."/>
            <person name="Gyaltsen K."/>
            <person name="Hafez N."/>
            <person name="Hagos B."/>
            <person name="Hall J."/>
            <person name="Henson C."/>
            <person name="Hollinger A."/>
            <person name="Honan T."/>
            <person name="Huard M.D."/>
            <person name="Hughes L."/>
            <person name="Hurhula B."/>
            <person name="Husby M.E."/>
            <person name="Kamat A."/>
            <person name="Kanga B."/>
            <person name="Kashin S."/>
            <person name="Khazanovich D."/>
            <person name="Kisner P."/>
            <person name="Lance K."/>
            <person name="Lara M."/>
            <person name="Lee W."/>
            <person name="Lennon N."/>
            <person name="Letendre F."/>
            <person name="LeVine R."/>
            <person name="Lipovsky A."/>
            <person name="Liu X."/>
            <person name="Liu J."/>
            <person name="Liu S."/>
            <person name="Lokyitsang T."/>
            <person name="Lokyitsang Y."/>
            <person name="Lubonja R."/>
            <person name="Lui A."/>
            <person name="MacDonald P."/>
            <person name="Magnisalis V."/>
            <person name="Maru K."/>
            <person name="Matthews C."/>
            <person name="McCusker W."/>
            <person name="McDonough S."/>
            <person name="Mehta T."/>
            <person name="Meldrim J."/>
            <person name="Meneus L."/>
            <person name="Mihai O."/>
            <person name="Mihalev A."/>
            <person name="Mihova T."/>
            <person name="Mittelman R."/>
            <person name="Mlenga V."/>
            <person name="Montmayeur A."/>
            <person name="Mulrain L."/>
            <person name="Navidi A."/>
            <person name="Naylor J."/>
            <person name="Negash T."/>
            <person name="Nguyen T."/>
            <person name="Nguyen N."/>
            <person name="Nicol R."/>
            <person name="Norbu C."/>
            <person name="Norbu N."/>
            <person name="Novod N."/>
            <person name="O'Neill B."/>
            <person name="Osman S."/>
            <person name="Markiewicz E."/>
            <person name="Oyono O.L."/>
            <person name="Patti C."/>
            <person name="Phunkhang P."/>
            <person name="Pierre F."/>
            <person name="Priest M."/>
            <person name="Raghuraman S."/>
            <person name="Rege F."/>
            <person name="Reyes R."/>
            <person name="Rise C."/>
            <person name="Rogov P."/>
            <person name="Ross K."/>
            <person name="Ryan E."/>
            <person name="Settipalli S."/>
            <person name="Shea T."/>
            <person name="Sherpa N."/>
            <person name="Shi L."/>
            <person name="Shih D."/>
            <person name="Sparrow T."/>
            <person name="Spaulding J."/>
            <person name="Stalker J."/>
            <person name="Stange-Thomann N."/>
            <person name="Stavropoulos S."/>
            <person name="Stone C."/>
            <person name="Strader C."/>
            <person name="Tesfaye S."/>
            <person name="Thomson T."/>
            <person name="Thoulutsang Y."/>
            <person name="Thoulutsang D."/>
            <person name="Topham K."/>
            <person name="Topping I."/>
            <person name="Tsamla T."/>
            <person name="Vassiliev H."/>
            <person name="Vo A."/>
            <person name="Wangchuk T."/>
            <person name="Wangdi T."/>
            <person name="Weiand M."/>
            <person name="Wilkinson J."/>
            <person name="Wilson A."/>
            <person name="Yadav S."/>
            <person name="Young G."/>
            <person name="Yu Q."/>
            <person name="Zembek L."/>
            <person name="Zhong D."/>
            <person name="Zimmer A."/>
            <person name="Zwirko Z."/>
            <person name="Jaffe D.B."/>
            <person name="Alvarez P."/>
            <person name="Brockman W."/>
            <person name="Butler J."/>
            <person name="Chin C."/>
            <person name="Gnerre S."/>
            <person name="Grabherr M."/>
            <person name="Kleber M."/>
            <person name="Mauceli E."/>
            <person name="MacCallum I."/>
        </authorList>
    </citation>
    <scope>NUCLEOTIDE SEQUENCE [LARGE SCALE GENOMIC DNA]</scope>
    <source>
        <strain evidence="13">Tucson 14030-0811.24</strain>
    </source>
</reference>
<evidence type="ECO:0000256" key="2">
    <source>
        <dbReference type="ARBA" id="ARBA00005766"/>
    </source>
</evidence>
<proteinExistence type="inferred from homology"/>
<evidence type="ECO:0000256" key="1">
    <source>
        <dbReference type="ARBA" id="ARBA00004127"/>
    </source>
</evidence>
<comment type="similarity">
    <text evidence="2">Belongs to the TMEM38 family.</text>
</comment>
<dbReference type="SMR" id="B4MN51"/>
<keyword evidence="9" id="KW-0406">Ion transport</keyword>
<evidence type="ECO:0000256" key="4">
    <source>
        <dbReference type="ARBA" id="ARBA00022538"/>
    </source>
</evidence>
<evidence type="ECO:0000256" key="8">
    <source>
        <dbReference type="ARBA" id="ARBA00022989"/>
    </source>
</evidence>
<dbReference type="InterPro" id="IPR007866">
    <property type="entry name" value="TRIC_channel"/>
</dbReference>
<evidence type="ECO:0000313" key="12">
    <source>
        <dbReference type="EMBL" id="EDW73607.2"/>
    </source>
</evidence>
<accession>B4MN51</accession>
<evidence type="ECO:0000256" key="5">
    <source>
        <dbReference type="ARBA" id="ARBA00022692"/>
    </source>
</evidence>
<comment type="subcellular location">
    <subcellularLocation>
        <location evidence="1">Endomembrane system</location>
        <topology evidence="1">Multi-pass membrane protein</topology>
    </subcellularLocation>
</comment>
<organism evidence="12 13">
    <name type="scientific">Drosophila willistoni</name>
    <name type="common">Fruit fly</name>
    <dbReference type="NCBI Taxonomy" id="7260"/>
    <lineage>
        <taxon>Eukaryota</taxon>
        <taxon>Metazoa</taxon>
        <taxon>Ecdysozoa</taxon>
        <taxon>Arthropoda</taxon>
        <taxon>Hexapoda</taxon>
        <taxon>Insecta</taxon>
        <taxon>Pterygota</taxon>
        <taxon>Neoptera</taxon>
        <taxon>Endopterygota</taxon>
        <taxon>Diptera</taxon>
        <taxon>Brachycera</taxon>
        <taxon>Muscomorpha</taxon>
        <taxon>Ephydroidea</taxon>
        <taxon>Drosophilidae</taxon>
        <taxon>Drosophila</taxon>
        <taxon>Sophophora</taxon>
    </lineage>
</organism>
<dbReference type="PANTHER" id="PTHR12454:SF11">
    <property type="entry name" value="GH25683P"/>
    <property type="match status" value="1"/>
</dbReference>
<sequence length="290" mass="32377">MNAQLILKQFPSHILFRILHYSLITLQLRDELEGGAPFGKRGTLAPRSSLEWQPLSLWLANILMTYSGDILGNLFLGTLPLEPLCNAHDVLFCSFIWYIIFFCPLDLGHAVARTVTFRVLAATMTAISQVVIIEKGVQLAGSVYGNASIPMLVAGTIMGSGAELLRPVASLLINKCQGNNHAYVKLSTNSKLALMISWLYVLETNHNHLILGLTRHQLQGYLLILLITFKYLSLAYRTDHLIWLIESRICYTFFGGLYSDLSKFFNRQTASPEQNGWVAVILATVCRCGQ</sequence>
<dbReference type="PANTHER" id="PTHR12454">
    <property type="entry name" value="TRIMERIC INTRACELLULAR CATION CHANNEL"/>
    <property type="match status" value="1"/>
</dbReference>
<dbReference type="OrthoDB" id="195817at2759"/>
<protein>
    <recommendedName>
        <fullName evidence="14">Trimeric intracellular cation channel type B</fullName>
    </recommendedName>
</protein>
<keyword evidence="6" id="KW-0631">Potassium channel</keyword>
<keyword evidence="10" id="KW-0472">Membrane</keyword>
<dbReference type="GO" id="GO:0042802">
    <property type="term" value="F:identical protein binding"/>
    <property type="evidence" value="ECO:0007669"/>
    <property type="project" value="InterPro"/>
</dbReference>
<dbReference type="HOGENOM" id="CLU_1397726_0_0_1"/>
<evidence type="ECO:0000256" key="11">
    <source>
        <dbReference type="ARBA" id="ARBA00023303"/>
    </source>
</evidence>
<evidence type="ECO:0000256" key="6">
    <source>
        <dbReference type="ARBA" id="ARBA00022826"/>
    </source>
</evidence>
<evidence type="ECO:0008006" key="14">
    <source>
        <dbReference type="Google" id="ProtNLM"/>
    </source>
</evidence>
<gene>
    <name evidence="12" type="primary">Dwil\GK16564</name>
    <name evidence="12" type="ORF">Dwil_GK16564</name>
</gene>
<evidence type="ECO:0000256" key="9">
    <source>
        <dbReference type="ARBA" id="ARBA00023065"/>
    </source>
</evidence>